<accession>A0A396Z2Y0</accession>
<evidence type="ECO:0000313" key="2">
    <source>
        <dbReference type="Proteomes" id="UP000265798"/>
    </source>
</evidence>
<reference evidence="2" key="1">
    <citation type="submission" date="2018-05" db="EMBL/GenBank/DDBJ databases">
        <title>Leptospira yasudae sp. nov. and Leptospira stimsonii sp. nov., two pathogenic species of the genus Leptospira isolated from environmental sources.</title>
        <authorList>
            <person name="Casanovas-Massana A."/>
            <person name="Hamond C."/>
            <person name="Santos L.A."/>
            <person name="Hacker K.P."/>
            <person name="Balassiano I."/>
            <person name="Medeiros M.A."/>
            <person name="Reis M.G."/>
            <person name="Ko A.I."/>
            <person name="Wunder E.A."/>
        </authorList>
    </citation>
    <scope>NUCLEOTIDE SEQUENCE [LARGE SCALE GENOMIC DNA]</scope>
    <source>
        <strain evidence="2">Yale</strain>
    </source>
</reference>
<gene>
    <name evidence="1" type="ORF">DLM75_12870</name>
</gene>
<name>A0A396Z2Y0_9LEPT</name>
<protein>
    <submittedName>
        <fullName evidence="1">DUF2634 domain-containing protein</fullName>
    </submittedName>
</protein>
<dbReference type="EMBL" id="QHCT01000003">
    <property type="protein sequence ID" value="RHX89842.1"/>
    <property type="molecule type" value="Genomic_DNA"/>
</dbReference>
<sequence>MKGLKIENRDIVRVDGVPVVIEGLEYYSQRIKHSIRLTLGESIFEPLTGVDWTTIFSTKIPKERVLFEIKRVILKDPETISLQSLETIENPDSERTLTIQFSAITEFGILTEVV</sequence>
<dbReference type="AlphaFoldDB" id="A0A396Z2Y0"/>
<organism evidence="1 2">
    <name type="scientific">Leptospira stimsonii</name>
    <dbReference type="NCBI Taxonomy" id="2202203"/>
    <lineage>
        <taxon>Bacteria</taxon>
        <taxon>Pseudomonadati</taxon>
        <taxon>Spirochaetota</taxon>
        <taxon>Spirochaetia</taxon>
        <taxon>Leptospirales</taxon>
        <taxon>Leptospiraceae</taxon>
        <taxon>Leptospira</taxon>
    </lineage>
</organism>
<dbReference type="Pfam" id="PF10934">
    <property type="entry name" value="Sheath_initiator"/>
    <property type="match status" value="1"/>
</dbReference>
<dbReference type="OrthoDB" id="330231at2"/>
<dbReference type="Proteomes" id="UP000265798">
    <property type="component" value="Unassembled WGS sequence"/>
</dbReference>
<dbReference type="InterPro" id="IPR020288">
    <property type="entry name" value="Sheath_initiator"/>
</dbReference>
<evidence type="ECO:0000313" key="1">
    <source>
        <dbReference type="EMBL" id="RHX89842.1"/>
    </source>
</evidence>
<comment type="caution">
    <text evidence="1">The sequence shown here is derived from an EMBL/GenBank/DDBJ whole genome shotgun (WGS) entry which is preliminary data.</text>
</comment>
<dbReference type="RefSeq" id="WP_118968908.1">
    <property type="nucleotide sequence ID" value="NZ_QHCT01000003.1"/>
</dbReference>
<proteinExistence type="predicted"/>